<feature type="compositionally biased region" description="Basic and acidic residues" evidence="3">
    <location>
        <begin position="165"/>
        <end position="176"/>
    </location>
</feature>
<feature type="domain" description="4'-phosphopantetheinyl transferase N-terminal" evidence="5">
    <location>
        <begin position="403"/>
        <end position="486"/>
    </location>
</feature>
<reference evidence="6 7" key="1">
    <citation type="submission" date="2024-04" db="EMBL/GenBank/DDBJ databases">
        <title>genome sequences of Mucor flavus KT1a and Helicostylum pulchrum KT1b strains isolated from the surface of a dry-aged beef.</title>
        <authorList>
            <person name="Toyotome T."/>
            <person name="Hosono M."/>
            <person name="Torimaru M."/>
            <person name="Fukuda K."/>
            <person name="Mikami N."/>
        </authorList>
    </citation>
    <scope>NUCLEOTIDE SEQUENCE [LARGE SCALE GENOMIC DNA]</scope>
    <source>
        <strain evidence="6 7">KT1a</strain>
    </source>
</reference>
<comment type="caution">
    <text evidence="6">The sequence shown here is derived from an EMBL/GenBank/DDBJ whole genome shotgun (WGS) entry which is preliminary data.</text>
</comment>
<name>A0ABP9Z4Q7_9FUNG</name>
<evidence type="ECO:0000259" key="5">
    <source>
        <dbReference type="Pfam" id="PF22624"/>
    </source>
</evidence>
<dbReference type="EC" id="2.7.8.7" evidence="1"/>
<dbReference type="Gene3D" id="3.90.470.20">
    <property type="entry name" value="4'-phosphopantetheinyl transferase domain"/>
    <property type="match status" value="2"/>
</dbReference>
<dbReference type="InterPro" id="IPR008278">
    <property type="entry name" value="4-PPantetheinyl_Trfase_dom"/>
</dbReference>
<evidence type="ECO:0000313" key="7">
    <source>
        <dbReference type="Proteomes" id="UP001473302"/>
    </source>
</evidence>
<dbReference type="InterPro" id="IPR055066">
    <property type="entry name" value="AASDHPPT_N"/>
</dbReference>
<feature type="domain" description="4'-phosphopantetheinyl transferase" evidence="4">
    <location>
        <begin position="492"/>
        <end position="601"/>
    </location>
</feature>
<dbReference type="EMBL" id="BAABUK010000019">
    <property type="protein sequence ID" value="GAA5814097.1"/>
    <property type="molecule type" value="Genomic_DNA"/>
</dbReference>
<evidence type="ECO:0000256" key="3">
    <source>
        <dbReference type="SAM" id="MobiDB-lite"/>
    </source>
</evidence>
<dbReference type="InterPro" id="IPR050559">
    <property type="entry name" value="P-Pant_transferase_sf"/>
</dbReference>
<feature type="region of interest" description="Disordered" evidence="3">
    <location>
        <begin position="119"/>
        <end position="202"/>
    </location>
</feature>
<dbReference type="Proteomes" id="UP001473302">
    <property type="component" value="Unassembled WGS sequence"/>
</dbReference>
<keyword evidence="7" id="KW-1185">Reference proteome</keyword>
<evidence type="ECO:0000256" key="1">
    <source>
        <dbReference type="ARBA" id="ARBA00013172"/>
    </source>
</evidence>
<evidence type="ECO:0000313" key="6">
    <source>
        <dbReference type="EMBL" id="GAA5814097.1"/>
    </source>
</evidence>
<dbReference type="PANTHER" id="PTHR12215:SF10">
    <property type="entry name" value="L-AMINOADIPATE-SEMIALDEHYDE DEHYDROGENASE-PHOSPHOPANTETHEINYL TRANSFERASE"/>
    <property type="match status" value="1"/>
</dbReference>
<sequence>MNMFPYINKEFKYGDALELRYPENASIAKEHNAKQTTINMTFENVEDAAGFTGAIFKSDKEKVYMVEPNFINPRKTEDLFHDYSANCKKKMDYYNHYPQDTIYHRGEEYYTESPRYGKRIKPRKERSNDYIPSSHYYDNYQEPYTNDSRVISPDRYYAPVQKKQKYPDDESRRDTSDEVYIDSNSTGEDTLIHADEDDEEEEDANTRINTMINSELISTDTPEVNYQPVKKPKWFKMIGLVVSNKLKVLQNKKPLIQVITATDNELLGDVLDAQQQKEIIRQLSTCASPISFQISPEKQKITNLARVWVFRLFSTEKESIAWVGFDYQNQIEIENHIKQLQTVREDGRLAIYDSHIRYGKMPVIVTPNQSKGYYFSDQNQVDLITLQVTFIENNPQKVTFVYRFKTALSWLPHHEHSLVTRFKYERDQQLALVSLLLRRHYFSQRLQVPWHSLQFDRLPKGKPILKNEEIDFNTSHEGSWVIFGATKERGVQIGVDTVIIDRPKSISIDEFIKSFLAQLTQQELELIKSNEDQELQLRTFYELWACKESYIKAIGVGLSLDLNKLDFRNENDQIMLKLDGKDLSSWSFHLSSLDKHTIAVVCYGSPDHQTNSTIQLAFNTKLLAKEPLHTITKTVFDQLNYQDLKNNKWIVAQLQN</sequence>
<organism evidence="6 7">
    <name type="scientific">Mucor flavus</name>
    <dbReference type="NCBI Taxonomy" id="439312"/>
    <lineage>
        <taxon>Eukaryota</taxon>
        <taxon>Fungi</taxon>
        <taxon>Fungi incertae sedis</taxon>
        <taxon>Mucoromycota</taxon>
        <taxon>Mucoromycotina</taxon>
        <taxon>Mucoromycetes</taxon>
        <taxon>Mucorales</taxon>
        <taxon>Mucorineae</taxon>
        <taxon>Mucoraceae</taxon>
        <taxon>Mucor</taxon>
    </lineage>
</organism>
<dbReference type="Pfam" id="PF22624">
    <property type="entry name" value="AASDHPPT_N"/>
    <property type="match status" value="1"/>
</dbReference>
<dbReference type="InterPro" id="IPR037143">
    <property type="entry name" value="4-PPantetheinyl_Trfase_dom_sf"/>
</dbReference>
<accession>A0ABP9Z4Q7</accession>
<dbReference type="PANTHER" id="PTHR12215">
    <property type="entry name" value="PHOSPHOPANTETHEINE TRANSFERASE"/>
    <property type="match status" value="1"/>
</dbReference>
<keyword evidence="2" id="KW-0808">Transferase</keyword>
<protein>
    <recommendedName>
        <fullName evidence="1">holo-[acyl-carrier-protein] synthase</fullName>
        <ecNumber evidence="1">2.7.8.7</ecNumber>
    </recommendedName>
</protein>
<proteinExistence type="predicted"/>
<evidence type="ECO:0000256" key="2">
    <source>
        <dbReference type="ARBA" id="ARBA00022679"/>
    </source>
</evidence>
<dbReference type="Pfam" id="PF01648">
    <property type="entry name" value="ACPS"/>
    <property type="match status" value="1"/>
</dbReference>
<dbReference type="SUPFAM" id="SSF56214">
    <property type="entry name" value="4'-phosphopantetheinyl transferase"/>
    <property type="match status" value="2"/>
</dbReference>
<evidence type="ECO:0000259" key="4">
    <source>
        <dbReference type="Pfam" id="PF01648"/>
    </source>
</evidence>
<gene>
    <name evidence="6" type="ORF">MFLAVUS_007587</name>
</gene>